<keyword evidence="2" id="KW-0418">Kinase</keyword>
<comment type="caution">
    <text evidence="6">The sequence shown here is derived from an EMBL/GenBank/DDBJ whole genome shotgun (WGS) entry which is preliminary data.</text>
</comment>
<feature type="transmembrane region" description="Helical" evidence="4">
    <location>
        <begin position="69"/>
        <end position="90"/>
    </location>
</feature>
<keyword evidence="4" id="KW-0472">Membrane</keyword>
<dbReference type="InterPro" id="IPR050482">
    <property type="entry name" value="Sensor_HK_TwoCompSys"/>
</dbReference>
<keyword evidence="4" id="KW-1133">Transmembrane helix</keyword>
<reference evidence="6" key="1">
    <citation type="journal article" date="2014" name="Int. J. Syst. Evol. Microbiol.">
        <title>Complete genome sequence of Corynebacterium casei LMG S-19264T (=DSM 44701T), isolated from a smear-ripened cheese.</title>
        <authorList>
            <consortium name="US DOE Joint Genome Institute (JGI-PGF)"/>
            <person name="Walter F."/>
            <person name="Albersmeier A."/>
            <person name="Kalinowski J."/>
            <person name="Ruckert C."/>
        </authorList>
    </citation>
    <scope>NUCLEOTIDE SEQUENCE</scope>
    <source>
        <strain evidence="6">JCM 3276</strain>
    </source>
</reference>
<dbReference type="EMBL" id="BMRB01000002">
    <property type="protein sequence ID" value="GGS34227.1"/>
    <property type="molecule type" value="Genomic_DNA"/>
</dbReference>
<evidence type="ECO:0000313" key="7">
    <source>
        <dbReference type="Proteomes" id="UP000660680"/>
    </source>
</evidence>
<evidence type="ECO:0000259" key="5">
    <source>
        <dbReference type="Pfam" id="PF02518"/>
    </source>
</evidence>
<keyword evidence="7" id="KW-1185">Reference proteome</keyword>
<sequence>MAGEAVRLLWRFGRRHAATVRLATLPPICAIALFRAEGENLSATAVAVGVAAAWTVACAWRLRGSGQPIPVGVDVAVLVGVCLSVFWTEAVEDTNTGWLRLLLTFACVTWQWHTPLVAGGAAALAAAGGMLAVLSAAGLDSVRTQVWMLVVAGLSRVAWVLVARAARRADGMAVVAERARREAAVAAAVRADERELATALHDTAATTLLMVGVGRVPSGAGWLAGQARRDLERLRSSGGPTPGRADLVELLRADVDTAHLTVEFDVPERLALPFPVARAIADAAREAVTNVRRHAGTGRATVRLRGDATALRLEIADDGVGFAVDDVPSTRRGLRESVRGRLERIGGTATVDSAPGSGTVVCLRWQA</sequence>
<name>A0A918LDV3_9PSEU</name>
<keyword evidence="3" id="KW-0902">Two-component regulatory system</keyword>
<dbReference type="AlphaFoldDB" id="A0A918LDV3"/>
<dbReference type="SUPFAM" id="SSF55874">
    <property type="entry name" value="ATPase domain of HSP90 chaperone/DNA topoisomerase II/histidine kinase"/>
    <property type="match status" value="1"/>
</dbReference>
<dbReference type="PANTHER" id="PTHR24421">
    <property type="entry name" value="NITRATE/NITRITE SENSOR PROTEIN NARX-RELATED"/>
    <property type="match status" value="1"/>
</dbReference>
<feature type="transmembrane region" description="Helical" evidence="4">
    <location>
        <begin position="42"/>
        <end position="62"/>
    </location>
</feature>
<dbReference type="CDD" id="cd16917">
    <property type="entry name" value="HATPase_UhpB-NarQ-NarX-like"/>
    <property type="match status" value="1"/>
</dbReference>
<feature type="transmembrane region" description="Helical" evidence="4">
    <location>
        <begin position="18"/>
        <end position="36"/>
    </location>
</feature>
<feature type="domain" description="Histidine kinase/HSP90-like ATPase" evidence="5">
    <location>
        <begin position="279"/>
        <end position="365"/>
    </location>
</feature>
<dbReference type="RefSeq" id="WP_189211077.1">
    <property type="nucleotide sequence ID" value="NZ_BMRB01000002.1"/>
</dbReference>
<dbReference type="InterPro" id="IPR003594">
    <property type="entry name" value="HATPase_dom"/>
</dbReference>
<dbReference type="Proteomes" id="UP000660680">
    <property type="component" value="Unassembled WGS sequence"/>
</dbReference>
<dbReference type="GO" id="GO:0016301">
    <property type="term" value="F:kinase activity"/>
    <property type="evidence" value="ECO:0007669"/>
    <property type="project" value="UniProtKB-KW"/>
</dbReference>
<feature type="transmembrane region" description="Helical" evidence="4">
    <location>
        <begin position="146"/>
        <end position="166"/>
    </location>
</feature>
<evidence type="ECO:0000256" key="3">
    <source>
        <dbReference type="ARBA" id="ARBA00023012"/>
    </source>
</evidence>
<dbReference type="InterPro" id="IPR036890">
    <property type="entry name" value="HATPase_C_sf"/>
</dbReference>
<evidence type="ECO:0000256" key="2">
    <source>
        <dbReference type="ARBA" id="ARBA00022777"/>
    </source>
</evidence>
<keyword evidence="1" id="KW-0808">Transferase</keyword>
<evidence type="ECO:0000313" key="6">
    <source>
        <dbReference type="EMBL" id="GGS34227.1"/>
    </source>
</evidence>
<organism evidence="6 7">
    <name type="scientific">Actinokineospora fastidiosa</name>
    <dbReference type="NCBI Taxonomy" id="1816"/>
    <lineage>
        <taxon>Bacteria</taxon>
        <taxon>Bacillati</taxon>
        <taxon>Actinomycetota</taxon>
        <taxon>Actinomycetes</taxon>
        <taxon>Pseudonocardiales</taxon>
        <taxon>Pseudonocardiaceae</taxon>
        <taxon>Actinokineospora</taxon>
    </lineage>
</organism>
<feature type="transmembrane region" description="Helical" evidence="4">
    <location>
        <begin position="110"/>
        <end position="134"/>
    </location>
</feature>
<protein>
    <recommendedName>
        <fullName evidence="5">Histidine kinase/HSP90-like ATPase domain-containing protein</fullName>
    </recommendedName>
</protein>
<evidence type="ECO:0000256" key="4">
    <source>
        <dbReference type="SAM" id="Phobius"/>
    </source>
</evidence>
<proteinExistence type="predicted"/>
<evidence type="ECO:0000256" key="1">
    <source>
        <dbReference type="ARBA" id="ARBA00022679"/>
    </source>
</evidence>
<keyword evidence="4" id="KW-0812">Transmembrane</keyword>
<reference evidence="6" key="2">
    <citation type="submission" date="2020-09" db="EMBL/GenBank/DDBJ databases">
        <authorList>
            <person name="Sun Q."/>
            <person name="Ohkuma M."/>
        </authorList>
    </citation>
    <scope>NUCLEOTIDE SEQUENCE</scope>
    <source>
        <strain evidence="6">JCM 3276</strain>
    </source>
</reference>
<dbReference type="GO" id="GO:0000160">
    <property type="term" value="P:phosphorelay signal transduction system"/>
    <property type="evidence" value="ECO:0007669"/>
    <property type="project" value="UniProtKB-KW"/>
</dbReference>
<accession>A0A918LDV3</accession>
<dbReference type="Gene3D" id="3.30.565.10">
    <property type="entry name" value="Histidine kinase-like ATPase, C-terminal domain"/>
    <property type="match status" value="1"/>
</dbReference>
<gene>
    <name evidence="6" type="ORF">GCM10010171_30780</name>
</gene>
<dbReference type="Pfam" id="PF02518">
    <property type="entry name" value="HATPase_c"/>
    <property type="match status" value="1"/>
</dbReference>